<dbReference type="GO" id="GO:0005868">
    <property type="term" value="C:cytoplasmic dynein complex"/>
    <property type="evidence" value="ECO:0007669"/>
    <property type="project" value="TreeGrafter"/>
</dbReference>
<dbReference type="Gene3D" id="3.30.1140.40">
    <property type="entry name" value="Tctex-1"/>
    <property type="match status" value="1"/>
</dbReference>
<dbReference type="InterPro" id="IPR005334">
    <property type="entry name" value="Tctex-1-like"/>
</dbReference>
<comment type="similarity">
    <text evidence="1">Belongs to the dynein light chain Tctex-type family.</text>
</comment>
<accession>A0AAV7JVZ3</accession>
<evidence type="ECO:0000313" key="3">
    <source>
        <dbReference type="Proteomes" id="UP001165289"/>
    </source>
</evidence>
<dbReference type="CDD" id="cd21459">
    <property type="entry name" value="DLC-like_TCTEX1D2"/>
    <property type="match status" value="1"/>
</dbReference>
<keyword evidence="3" id="KW-1185">Reference proteome</keyword>
<proteinExistence type="inferred from homology"/>
<dbReference type="EMBL" id="JAKMXF010000297">
    <property type="protein sequence ID" value="KAI6652831.1"/>
    <property type="molecule type" value="Genomic_DNA"/>
</dbReference>
<dbReference type="Proteomes" id="UP001165289">
    <property type="component" value="Unassembled WGS sequence"/>
</dbReference>
<dbReference type="AlphaFoldDB" id="A0AAV7JVZ3"/>
<dbReference type="InterPro" id="IPR038586">
    <property type="entry name" value="Tctex-1-like_sf"/>
</dbReference>
<dbReference type="PANTHER" id="PTHR21255:SF7">
    <property type="entry name" value="DYNEIN LIGHT CHAIN TCTEX-TYPE PROTEIN 2B"/>
    <property type="match status" value="1"/>
</dbReference>
<dbReference type="FunFam" id="3.30.1140.40:FF:000003">
    <property type="entry name" value="tctex1 domain-containing protein 2"/>
    <property type="match status" value="1"/>
</dbReference>
<protein>
    <submittedName>
        <fullName evidence="2">Tctex1 domain-containing protein 2-like</fullName>
    </submittedName>
</protein>
<dbReference type="Pfam" id="PF03645">
    <property type="entry name" value="Tctex-1"/>
    <property type="match status" value="1"/>
</dbReference>
<sequence length="124" mass="14474">MSEIPNEQPRYSIRPHFSQKFRPIELQELLNTTLREELDDKEYSSETVPSLTKEISDQIREKFKQLDLPRYKILVQVIIGEARGGGVKIAARCFWDNDTDSYLTAHYMSKSIFAVATVFGVYYY</sequence>
<dbReference type="PANTHER" id="PTHR21255">
    <property type="entry name" value="T-COMPLEX-ASSOCIATED-TESTIS-EXPRESSED 1/ DYNEIN LIGHT CHAIN"/>
    <property type="match status" value="1"/>
</dbReference>
<gene>
    <name evidence="2" type="ORF">LOD99_4217</name>
</gene>
<dbReference type="GO" id="GO:0007018">
    <property type="term" value="P:microtubule-based movement"/>
    <property type="evidence" value="ECO:0007669"/>
    <property type="project" value="TreeGrafter"/>
</dbReference>
<name>A0AAV7JVZ3_9METZ</name>
<dbReference type="GO" id="GO:0045505">
    <property type="term" value="F:dynein intermediate chain binding"/>
    <property type="evidence" value="ECO:0007669"/>
    <property type="project" value="TreeGrafter"/>
</dbReference>
<evidence type="ECO:0000313" key="2">
    <source>
        <dbReference type="EMBL" id="KAI6652831.1"/>
    </source>
</evidence>
<dbReference type="GO" id="GO:0005737">
    <property type="term" value="C:cytoplasm"/>
    <property type="evidence" value="ECO:0007669"/>
    <property type="project" value="TreeGrafter"/>
</dbReference>
<comment type="caution">
    <text evidence="2">The sequence shown here is derived from an EMBL/GenBank/DDBJ whole genome shotgun (WGS) entry which is preliminary data.</text>
</comment>
<evidence type="ECO:0000256" key="1">
    <source>
        <dbReference type="ARBA" id="ARBA00005361"/>
    </source>
</evidence>
<reference evidence="2 3" key="1">
    <citation type="journal article" date="2023" name="BMC Biol.">
        <title>The compact genome of the sponge Oopsacas minuta (Hexactinellida) is lacking key metazoan core genes.</title>
        <authorList>
            <person name="Santini S."/>
            <person name="Schenkelaars Q."/>
            <person name="Jourda C."/>
            <person name="Duchesne M."/>
            <person name="Belahbib H."/>
            <person name="Rocher C."/>
            <person name="Selva M."/>
            <person name="Riesgo A."/>
            <person name="Vervoort M."/>
            <person name="Leys S.P."/>
            <person name="Kodjabachian L."/>
            <person name="Le Bivic A."/>
            <person name="Borchiellini C."/>
            <person name="Claverie J.M."/>
            <person name="Renard E."/>
        </authorList>
    </citation>
    <scope>NUCLEOTIDE SEQUENCE [LARGE SCALE GENOMIC DNA]</scope>
    <source>
        <strain evidence="2">SPO-2</strain>
    </source>
</reference>
<organism evidence="2 3">
    <name type="scientific">Oopsacas minuta</name>
    <dbReference type="NCBI Taxonomy" id="111878"/>
    <lineage>
        <taxon>Eukaryota</taxon>
        <taxon>Metazoa</taxon>
        <taxon>Porifera</taxon>
        <taxon>Hexactinellida</taxon>
        <taxon>Hexasterophora</taxon>
        <taxon>Lyssacinosida</taxon>
        <taxon>Leucopsacidae</taxon>
        <taxon>Oopsacas</taxon>
    </lineage>
</organism>